<reference evidence="7 8" key="1">
    <citation type="submission" date="2018-06" db="EMBL/GenBank/DDBJ databases">
        <title>Extensive metabolic versatility and redundancy in microbially diverse, dynamic hydrothermal sediments.</title>
        <authorList>
            <person name="Dombrowski N."/>
            <person name="Teske A."/>
            <person name="Baker B.J."/>
        </authorList>
    </citation>
    <scope>NUCLEOTIDE SEQUENCE [LARGE SCALE GENOMIC DNA]</scope>
    <source>
        <strain evidence="7">B9_G13</strain>
    </source>
</reference>
<gene>
    <name evidence="5 7" type="primary">tpiA</name>
    <name evidence="7" type="ORF">DRO07_02235</name>
</gene>
<dbReference type="InterPro" id="IPR013785">
    <property type="entry name" value="Aldolase_TIM"/>
</dbReference>
<keyword evidence="4 5" id="KW-0413">Isomerase</keyword>
<comment type="subunit">
    <text evidence="5">Homotetramer; dimer of dimers.</text>
</comment>
<dbReference type="InterPro" id="IPR022891">
    <property type="entry name" value="Triosephosphate_isomerase_arc"/>
</dbReference>
<sequence length="224" mass="23688">MRFPALFINFKTYEQATGAKALELAKIAETAAQQGNRQVVLVVQPTDIRMVANSVSLPVFAQHIDPVTYGAHTGAILPEAIKLAGASGTILNHTENKRSNDFLEKAIVRAKECGLTVMVCAESLERAKQIASFASKPDIIAIEPPELVGTGIAVSKAKPELIKSIIEEIGKIADMPIIAGAGIKDASDVKKALELGCKGVFVASAIVKAQNKGKAILNLLSGFE</sequence>
<accession>A0A497JFC1</accession>
<evidence type="ECO:0000256" key="2">
    <source>
        <dbReference type="ARBA" id="ARBA00022490"/>
    </source>
</evidence>
<keyword evidence="2 5" id="KW-0963">Cytoplasm</keyword>
<protein>
    <recommendedName>
        <fullName evidence="5 6">Triosephosphate isomerase</fullName>
        <shortName evidence="5">TIM</shortName>
        <shortName evidence="5">TPI</shortName>
        <ecNumber evidence="5 6">5.3.1.1</ecNumber>
    </recommendedName>
    <alternativeName>
        <fullName evidence="5">Triose-phosphate isomerase</fullName>
    </alternativeName>
</protein>
<evidence type="ECO:0000256" key="3">
    <source>
        <dbReference type="ARBA" id="ARBA00023152"/>
    </source>
</evidence>
<comment type="caution">
    <text evidence="7">The sequence shown here is derived from an EMBL/GenBank/DDBJ whole genome shotgun (WGS) entry which is preliminary data.</text>
</comment>
<dbReference type="Gene3D" id="3.20.20.70">
    <property type="entry name" value="Aldolase class I"/>
    <property type="match status" value="1"/>
</dbReference>
<dbReference type="EC" id="5.3.1.1" evidence="5 6"/>
<name>A0A497JFC1_9ARCH</name>
<dbReference type="InterPro" id="IPR000652">
    <property type="entry name" value="Triosephosphate_isomerase"/>
</dbReference>
<dbReference type="Pfam" id="PF00121">
    <property type="entry name" value="TIM"/>
    <property type="match status" value="1"/>
</dbReference>
<organism evidence="7 8">
    <name type="scientific">Candidatus Iainarchaeum sp</name>
    <dbReference type="NCBI Taxonomy" id="3101447"/>
    <lineage>
        <taxon>Archaea</taxon>
        <taxon>Candidatus Iainarchaeota</taxon>
        <taxon>Candidatus Iainarchaeia</taxon>
        <taxon>Candidatus Iainarchaeales</taxon>
        <taxon>Candidatus Iainarchaeaceae</taxon>
        <taxon>Candidatus Iainarchaeum</taxon>
    </lineage>
</organism>
<dbReference type="GO" id="GO:0019563">
    <property type="term" value="P:glycerol catabolic process"/>
    <property type="evidence" value="ECO:0007669"/>
    <property type="project" value="TreeGrafter"/>
</dbReference>
<dbReference type="UniPathway" id="UPA00109">
    <property type="reaction ID" value="UER00189"/>
</dbReference>
<dbReference type="EMBL" id="QMWO01000074">
    <property type="protein sequence ID" value="RLG69491.1"/>
    <property type="molecule type" value="Genomic_DNA"/>
</dbReference>
<evidence type="ECO:0000313" key="8">
    <source>
        <dbReference type="Proteomes" id="UP000277633"/>
    </source>
</evidence>
<dbReference type="PANTHER" id="PTHR21139">
    <property type="entry name" value="TRIOSEPHOSPHATE ISOMERASE"/>
    <property type="match status" value="1"/>
</dbReference>
<dbReference type="NCBIfam" id="NF003302">
    <property type="entry name" value="PRK04302.1"/>
    <property type="match status" value="1"/>
</dbReference>
<comment type="pathway">
    <text evidence="5 6">Carbohydrate degradation; glycolysis; D-glyceraldehyde 3-phosphate from glycerone phosphate: step 1/1.</text>
</comment>
<comment type="similarity">
    <text evidence="5 6">Belongs to the triosephosphate isomerase family.</text>
</comment>
<keyword evidence="1 5" id="KW-0312">Gluconeogenesis</keyword>
<evidence type="ECO:0000256" key="6">
    <source>
        <dbReference type="RuleBase" id="RU363013"/>
    </source>
</evidence>
<dbReference type="NCBIfam" id="TIGR00419">
    <property type="entry name" value="tim"/>
    <property type="match status" value="1"/>
</dbReference>
<comment type="catalytic activity">
    <reaction evidence="5 6">
        <text>D-glyceraldehyde 3-phosphate = dihydroxyacetone phosphate</text>
        <dbReference type="Rhea" id="RHEA:18585"/>
        <dbReference type="ChEBI" id="CHEBI:57642"/>
        <dbReference type="ChEBI" id="CHEBI:59776"/>
        <dbReference type="EC" id="5.3.1.1"/>
    </reaction>
</comment>
<comment type="caution">
    <text evidence="5">Lacks conserved residue(s) required for the propagation of feature annotation.</text>
</comment>
<dbReference type="GO" id="GO:0046166">
    <property type="term" value="P:glyceraldehyde-3-phosphate biosynthetic process"/>
    <property type="evidence" value="ECO:0007669"/>
    <property type="project" value="TreeGrafter"/>
</dbReference>
<dbReference type="GO" id="GO:0006096">
    <property type="term" value="P:glycolytic process"/>
    <property type="evidence" value="ECO:0007669"/>
    <property type="project" value="UniProtKB-UniRule"/>
</dbReference>
<comment type="function">
    <text evidence="5">Involved in the gluconeogenesis. Catalyzes stereospecifically the conversion of dihydroxyacetone phosphate (DHAP) to D-glyceraldehyde-3-phosphate (G3P).</text>
</comment>
<dbReference type="GO" id="GO:0006094">
    <property type="term" value="P:gluconeogenesis"/>
    <property type="evidence" value="ECO:0007669"/>
    <property type="project" value="UniProtKB-UniRule"/>
</dbReference>
<evidence type="ECO:0000256" key="4">
    <source>
        <dbReference type="ARBA" id="ARBA00023235"/>
    </source>
</evidence>
<dbReference type="CDD" id="cd00311">
    <property type="entry name" value="TIM"/>
    <property type="match status" value="1"/>
</dbReference>
<dbReference type="SUPFAM" id="SSF51351">
    <property type="entry name" value="Triosephosphate isomerase (TIM)"/>
    <property type="match status" value="1"/>
</dbReference>
<dbReference type="GO" id="GO:0004807">
    <property type="term" value="F:triose-phosphate isomerase activity"/>
    <property type="evidence" value="ECO:0007669"/>
    <property type="project" value="UniProtKB-UniRule"/>
</dbReference>
<dbReference type="PROSITE" id="PS51440">
    <property type="entry name" value="TIM_2"/>
    <property type="match status" value="1"/>
</dbReference>
<dbReference type="GO" id="GO:0005829">
    <property type="term" value="C:cytosol"/>
    <property type="evidence" value="ECO:0007669"/>
    <property type="project" value="TreeGrafter"/>
</dbReference>
<dbReference type="UniPathway" id="UPA00138"/>
<feature type="binding site" evidence="5">
    <location>
        <begin position="203"/>
        <end position="204"/>
    </location>
    <ligand>
        <name>substrate</name>
    </ligand>
</feature>
<proteinExistence type="inferred from homology"/>
<dbReference type="Proteomes" id="UP000277633">
    <property type="component" value="Unassembled WGS sequence"/>
</dbReference>
<dbReference type="AlphaFoldDB" id="A0A497JFC1"/>
<keyword evidence="3 5" id="KW-0324">Glycolysis</keyword>
<feature type="active site" description="Proton acceptor" evidence="5">
    <location>
        <position position="143"/>
    </location>
</feature>
<dbReference type="InterPro" id="IPR035990">
    <property type="entry name" value="TIM_sf"/>
</dbReference>
<comment type="pathway">
    <text evidence="5 6">Carbohydrate biosynthesis; gluconeogenesis.</text>
</comment>
<evidence type="ECO:0000313" key="7">
    <source>
        <dbReference type="EMBL" id="RLG69491.1"/>
    </source>
</evidence>
<feature type="binding site" evidence="5">
    <location>
        <begin position="9"/>
        <end position="11"/>
    </location>
    <ligand>
        <name>substrate</name>
    </ligand>
</feature>
<evidence type="ECO:0000256" key="5">
    <source>
        <dbReference type="HAMAP-Rule" id="MF_00147"/>
    </source>
</evidence>
<feature type="binding site" evidence="5">
    <location>
        <position position="182"/>
    </location>
    <ligand>
        <name>substrate</name>
    </ligand>
</feature>
<dbReference type="HAMAP" id="MF_00147_A">
    <property type="entry name" value="TIM_A"/>
    <property type="match status" value="1"/>
</dbReference>
<dbReference type="PANTHER" id="PTHR21139:SF42">
    <property type="entry name" value="TRIOSEPHOSPHATE ISOMERASE"/>
    <property type="match status" value="1"/>
</dbReference>
<comment type="subcellular location">
    <subcellularLocation>
        <location evidence="5 6">Cytoplasm</location>
    </subcellularLocation>
</comment>
<evidence type="ECO:0000256" key="1">
    <source>
        <dbReference type="ARBA" id="ARBA00022432"/>
    </source>
</evidence>
<feature type="active site" description="Electrophile" evidence="5">
    <location>
        <position position="93"/>
    </location>
</feature>